<organism evidence="2 3">
    <name type="scientific">Aspergillus saccharolyticus JOP 1030-1</name>
    <dbReference type="NCBI Taxonomy" id="1450539"/>
    <lineage>
        <taxon>Eukaryota</taxon>
        <taxon>Fungi</taxon>
        <taxon>Dikarya</taxon>
        <taxon>Ascomycota</taxon>
        <taxon>Pezizomycotina</taxon>
        <taxon>Eurotiomycetes</taxon>
        <taxon>Eurotiomycetidae</taxon>
        <taxon>Eurotiales</taxon>
        <taxon>Aspergillaceae</taxon>
        <taxon>Aspergillus</taxon>
        <taxon>Aspergillus subgen. Circumdati</taxon>
    </lineage>
</organism>
<dbReference type="RefSeq" id="XP_025430082.1">
    <property type="nucleotide sequence ID" value="XM_025571330.1"/>
</dbReference>
<dbReference type="GO" id="GO:0004312">
    <property type="term" value="F:fatty acid synthase activity"/>
    <property type="evidence" value="ECO:0007669"/>
    <property type="project" value="TreeGrafter"/>
</dbReference>
<dbReference type="InterPro" id="IPR016039">
    <property type="entry name" value="Thiolase-like"/>
</dbReference>
<dbReference type="PANTHER" id="PTHR43775:SF29">
    <property type="entry name" value="ASPERFURANONE POLYKETIDE SYNTHASE AFOG-RELATED"/>
    <property type="match status" value="1"/>
</dbReference>
<keyword evidence="3" id="KW-1185">Reference proteome</keyword>
<name>A0A318ZJZ6_9EURO</name>
<dbReference type="EMBL" id="KZ821239">
    <property type="protein sequence ID" value="PYH44100.1"/>
    <property type="molecule type" value="Genomic_DNA"/>
</dbReference>
<dbReference type="InterPro" id="IPR014030">
    <property type="entry name" value="Ketoacyl_synth_N"/>
</dbReference>
<dbReference type="AlphaFoldDB" id="A0A318ZJZ6"/>
<gene>
    <name evidence="2" type="ORF">BP01DRAFT_263747</name>
</gene>
<dbReference type="GO" id="GO:0044550">
    <property type="term" value="P:secondary metabolite biosynthetic process"/>
    <property type="evidence" value="ECO:0007669"/>
    <property type="project" value="TreeGrafter"/>
</dbReference>
<feature type="non-terminal residue" evidence="2">
    <location>
        <position position="75"/>
    </location>
</feature>
<feature type="domain" description="Beta-ketoacyl synthase-like N-terminal" evidence="1">
    <location>
        <begin position="1"/>
        <end position="75"/>
    </location>
</feature>
<dbReference type="Gene3D" id="3.40.47.10">
    <property type="match status" value="1"/>
</dbReference>
<dbReference type="STRING" id="1450539.A0A318ZJZ6"/>
<dbReference type="GeneID" id="37072558"/>
<dbReference type="Pfam" id="PF00109">
    <property type="entry name" value="ketoacyl-synt"/>
    <property type="match status" value="1"/>
</dbReference>
<dbReference type="SUPFAM" id="SSF53901">
    <property type="entry name" value="Thiolase-like"/>
    <property type="match status" value="1"/>
</dbReference>
<dbReference type="OrthoDB" id="329835at2759"/>
<dbReference type="GO" id="GO:0006633">
    <property type="term" value="P:fatty acid biosynthetic process"/>
    <property type="evidence" value="ECO:0007669"/>
    <property type="project" value="TreeGrafter"/>
</dbReference>
<evidence type="ECO:0000259" key="1">
    <source>
        <dbReference type="Pfam" id="PF00109"/>
    </source>
</evidence>
<evidence type="ECO:0000313" key="2">
    <source>
        <dbReference type="EMBL" id="PYH44100.1"/>
    </source>
</evidence>
<accession>A0A318ZJZ6</accession>
<sequence length="75" mass="8415">RLLLEYTYRALENAGLPMEKVAGTRTSVYSGSFSTDWQQLQYKDGELAKTTTALGVQPCFNANRVSWFFDLKGSS</sequence>
<reference evidence="2 3" key="1">
    <citation type="submission" date="2016-12" db="EMBL/GenBank/DDBJ databases">
        <title>The genomes of Aspergillus section Nigri reveals drivers in fungal speciation.</title>
        <authorList>
            <consortium name="DOE Joint Genome Institute"/>
            <person name="Vesth T.C."/>
            <person name="Nybo J."/>
            <person name="Theobald S."/>
            <person name="Brandl J."/>
            <person name="Frisvad J.C."/>
            <person name="Nielsen K.F."/>
            <person name="Lyhne E.K."/>
            <person name="Kogle M.E."/>
            <person name="Kuo A."/>
            <person name="Riley R."/>
            <person name="Clum A."/>
            <person name="Nolan M."/>
            <person name="Lipzen A."/>
            <person name="Salamov A."/>
            <person name="Henrissat B."/>
            <person name="Wiebenga A."/>
            <person name="De Vries R.P."/>
            <person name="Grigoriev I.V."/>
            <person name="Mortensen U.H."/>
            <person name="Andersen M.R."/>
            <person name="Baker S.E."/>
        </authorList>
    </citation>
    <scope>NUCLEOTIDE SEQUENCE [LARGE SCALE GENOMIC DNA]</scope>
    <source>
        <strain evidence="2 3">JOP 1030-1</strain>
    </source>
</reference>
<protein>
    <submittedName>
        <fullName evidence="2">Polyketide synthase</fullName>
    </submittedName>
</protein>
<dbReference type="PANTHER" id="PTHR43775">
    <property type="entry name" value="FATTY ACID SYNTHASE"/>
    <property type="match status" value="1"/>
</dbReference>
<evidence type="ECO:0000313" key="3">
    <source>
        <dbReference type="Proteomes" id="UP000248349"/>
    </source>
</evidence>
<dbReference type="Proteomes" id="UP000248349">
    <property type="component" value="Unassembled WGS sequence"/>
</dbReference>
<proteinExistence type="predicted"/>
<dbReference type="InterPro" id="IPR050091">
    <property type="entry name" value="PKS_NRPS_Biosynth_Enz"/>
</dbReference>
<feature type="non-terminal residue" evidence="2">
    <location>
        <position position="1"/>
    </location>
</feature>